<dbReference type="InterPro" id="IPR013783">
    <property type="entry name" value="Ig-like_fold"/>
</dbReference>
<gene>
    <name evidence="1" type="ORF">CW740_00945</name>
</gene>
<dbReference type="OrthoDB" id="9775889at2"/>
<dbReference type="InterPro" id="IPR020008">
    <property type="entry name" value="GlyGly_CTERM"/>
</dbReference>
<dbReference type="Pfam" id="PF22352">
    <property type="entry name" value="K319L-like_PKD"/>
    <property type="match status" value="1"/>
</dbReference>
<name>A0A2K9ABY1_9GAMM</name>
<dbReference type="KEGG" id="kpd:CW740_00945"/>
<organism evidence="1 2">
    <name type="scientific">Kangiella profundi</name>
    <dbReference type="NCBI Taxonomy" id="1561924"/>
    <lineage>
        <taxon>Bacteria</taxon>
        <taxon>Pseudomonadati</taxon>
        <taxon>Pseudomonadota</taxon>
        <taxon>Gammaproteobacteria</taxon>
        <taxon>Kangiellales</taxon>
        <taxon>Kangiellaceae</taxon>
        <taxon>Kangiella</taxon>
    </lineage>
</organism>
<dbReference type="Proteomes" id="UP000232693">
    <property type="component" value="Chromosome"/>
</dbReference>
<evidence type="ECO:0000313" key="2">
    <source>
        <dbReference type="Proteomes" id="UP000232693"/>
    </source>
</evidence>
<reference evidence="1 2" key="1">
    <citation type="submission" date="2017-12" db="EMBL/GenBank/DDBJ databases">
        <title>Kangiella profundi FT102 completed genome.</title>
        <authorList>
            <person name="Xu J."/>
            <person name="Wang J."/>
            <person name="Lu Y."/>
        </authorList>
    </citation>
    <scope>NUCLEOTIDE SEQUENCE [LARGE SCALE GENOMIC DNA]</scope>
    <source>
        <strain evidence="1 2">FT102</strain>
    </source>
</reference>
<proteinExistence type="predicted"/>
<accession>A0A2K9ABY1</accession>
<dbReference type="EMBL" id="CP025120">
    <property type="protein sequence ID" value="AUD77876.1"/>
    <property type="molecule type" value="Genomic_DNA"/>
</dbReference>
<keyword evidence="2" id="KW-1185">Reference proteome</keyword>
<dbReference type="RefSeq" id="WP_106645796.1">
    <property type="nucleotide sequence ID" value="NZ_BMGO01000001.1"/>
</dbReference>
<sequence length="1164" mass="128513">MKKIQYGILVAILPLVLAFSYYLTFSATKPISIVEDINQSSVTAKLSTANDNIAFKGYYFFRSYVPEIGTEIWRSDKNGNTSLAFEAIEGPNQASTIEAFTDGNFLYYVITGVGQNNADVIYYLEQPSDDFKTLDLGLRYYNGRFKKLGNTWYALARDITTNKQSLVAFNGQSTAAIAVENQNVNYSVLDFTEFNGALNVFVRIASNNSIEHRRIVNDTIETLNTFTSVNLGSLHQTNSDLYYTYYDSNYDYGLNHFDGTNTNYIDSFSNITQSWGLDGDNLVFYARKGQLDKYQIWSLSGSNLQQLTNISDDYTNIRKITTSEQGLYFLLQNQEGTELQYLTNGTIETVILDAETFDNNYTAEPFVSHNGSVYVTGRYSENSNYYSAYWKVTNGVAARVLSKEGYFGNSKIFTLNGELYNFIDAGTQTQLYRLDDPSNIASLVGTFDIRNLKSLAADDLTSTVFATGYAGIDSNIFAVQETTANKLIIEGVTGSSNPKNFVSVKDKTYFSAVEGDLQAVWKSDGYSVEKVPGIEADGVSNNIISLKQLGENLLVLTRSYAESKYRIWLYDGSETRLLSENVNTVFNEEIYLSDDGTAYFLGGIGSNYGRSLIKITDNGLVELYNSENVNRLDVNDNGIFFQTGSRDYAELWRVESNTVKRISNESNSVSESYESRFYTESAYTYFSGCDSQGNFTLTSYSEESGISQVDTTELSVDGCWSVKVYELGNEIAIITPPTVESASKLWSLQSGVIELVSDGFYNIGSGSQTLNNRLYFKAAASQQEGYTIYVYADGEFVNTFLPSAYNFWLSNNDRELGKDWIILPGSGGAKIYSFDGSNVTLKNSLNSNFQSINSVMELGDYTIFQVINGYPLYHDLVALDKNGELTYLNPAQEFNFISDNNNGDYPIARGHGKWLFLQACHYTIGCEPFSMNINVAPVAKVNIASSTVYSGHVVELDGSVTEDVDGNILEYIWSVVSGPNVEINSSELGKASFIAPTVESSTTIELQLEVIDDGYDADSTTQKVKVLPNTGPDAVINAPAQANEGQVVKLDATQSSDPESDELSFYWEVVSGQNVSITNQTAASTQFSVPSINQDTSVTVKLTVQDAVGNTAQDEVEIILKNVSSGTPDNGSGEGSSGGGGSTNWLLLLMLASLIMVRFGYHRR</sequence>
<evidence type="ECO:0000313" key="1">
    <source>
        <dbReference type="EMBL" id="AUD77876.1"/>
    </source>
</evidence>
<dbReference type="NCBIfam" id="TIGR03501">
    <property type="entry name" value="GlyGly_CTERM"/>
    <property type="match status" value="1"/>
</dbReference>
<protein>
    <submittedName>
        <fullName evidence="1">Uncharacterized protein</fullName>
    </submittedName>
</protein>
<dbReference type="Gene3D" id="2.60.40.10">
    <property type="entry name" value="Immunoglobulins"/>
    <property type="match status" value="2"/>
</dbReference>
<dbReference type="AlphaFoldDB" id="A0A2K9ABY1"/>